<feature type="region of interest" description="Disordered" evidence="1">
    <location>
        <begin position="60"/>
        <end position="81"/>
    </location>
</feature>
<dbReference type="InterPro" id="IPR008978">
    <property type="entry name" value="HSP20-like_chaperone"/>
</dbReference>
<evidence type="ECO:0000256" key="1">
    <source>
        <dbReference type="SAM" id="MobiDB-lite"/>
    </source>
</evidence>
<dbReference type="KEGG" id="mbu:Mbur_2444"/>
<dbReference type="CDD" id="cd06464">
    <property type="entry name" value="ACD_sHsps-like"/>
    <property type="match status" value="1"/>
</dbReference>
<organism evidence="2 3">
    <name type="scientific">Methanococcoides burtonii (strain DSM 6242 / NBRC 107633 / OCM 468 / ACE-M)</name>
    <dbReference type="NCBI Taxonomy" id="259564"/>
    <lineage>
        <taxon>Archaea</taxon>
        <taxon>Methanobacteriati</taxon>
        <taxon>Methanobacteriota</taxon>
        <taxon>Stenosarchaea group</taxon>
        <taxon>Methanomicrobia</taxon>
        <taxon>Methanosarcinales</taxon>
        <taxon>Methanosarcinaceae</taxon>
        <taxon>Methanococcoides</taxon>
    </lineage>
</organism>
<keyword evidence="3" id="KW-1185">Reference proteome</keyword>
<name>Q12TD1_METBU</name>
<dbReference type="AlphaFoldDB" id="Q12TD1"/>
<dbReference type="STRING" id="259564.Mbur_2444"/>
<reference evidence="3" key="1">
    <citation type="journal article" date="2009" name="ISME J.">
        <title>The genome sequence of the psychrophilic archaeon, Methanococcoides burtonii: the role of genome evolution in cold adaptation.</title>
        <authorList>
            <person name="Allen M.A."/>
            <person name="Lauro F.M."/>
            <person name="Williams T.J."/>
            <person name="Burg D."/>
            <person name="Siddiqui K.S."/>
            <person name="De Francisci D."/>
            <person name="Chong K.W."/>
            <person name="Pilak O."/>
            <person name="Chew H.H."/>
            <person name="De Maere M.Z."/>
            <person name="Ting L."/>
            <person name="Katrib M."/>
            <person name="Ng C."/>
            <person name="Sowers K.R."/>
            <person name="Galperin M.Y."/>
            <person name="Anderson I.J."/>
            <person name="Ivanova N."/>
            <person name="Dalin E."/>
            <person name="Martinez M."/>
            <person name="Lapidus A."/>
            <person name="Hauser L."/>
            <person name="Land M."/>
            <person name="Thomas T."/>
            <person name="Cavicchioli R."/>
        </authorList>
    </citation>
    <scope>NUCLEOTIDE SEQUENCE [LARGE SCALE GENOMIC DNA]</scope>
    <source>
        <strain evidence="3">DSM 6242 / NBRC 107633 / OCM 468 / ACE-M</strain>
    </source>
</reference>
<evidence type="ECO:0000313" key="3">
    <source>
        <dbReference type="Proteomes" id="UP000001979"/>
    </source>
</evidence>
<evidence type="ECO:0000313" key="2">
    <source>
        <dbReference type="EMBL" id="ABE53295.1"/>
    </source>
</evidence>
<dbReference type="OrthoDB" id="26084at2157"/>
<proteinExistence type="predicted"/>
<dbReference type="Proteomes" id="UP000001979">
    <property type="component" value="Chromosome"/>
</dbReference>
<dbReference type="HOGENOM" id="CLU_117605_1_0_2"/>
<dbReference type="Gene3D" id="2.60.40.790">
    <property type="match status" value="1"/>
</dbReference>
<dbReference type="SUPFAM" id="SSF49764">
    <property type="entry name" value="HSP20-like chaperones"/>
    <property type="match status" value="1"/>
</dbReference>
<gene>
    <name evidence="2" type="ordered locus">Mbur_2444</name>
</gene>
<accession>Q12TD1</accession>
<keyword evidence="2" id="KW-0346">Stress response</keyword>
<dbReference type="RefSeq" id="WP_011500429.1">
    <property type="nucleotide sequence ID" value="NC_007955.1"/>
</dbReference>
<sequence length="175" mass="19821">MDENKRRHLFDGFFENDSFEDVRDMIENIMDAMNVDLGDLSGKPKVYGFSITHHPGEEPVVREFDTGTTGDGDDLTEGSRMGISESDPLVDLIETDDHVHFMVDLSCVEKEDIKLNAEEMTLHVTASRGHWSYVRTFDLLVPVYPESAKATFKNGVLDVIFKRRLMGGSYNIDIN</sequence>
<dbReference type="GeneID" id="3999034"/>
<dbReference type="EMBL" id="CP000300">
    <property type="protein sequence ID" value="ABE53295.1"/>
    <property type="molecule type" value="Genomic_DNA"/>
</dbReference>
<protein>
    <submittedName>
        <fullName evidence="2">Small heat shock protein, Hsp20 family</fullName>
    </submittedName>
</protein>